<protein>
    <submittedName>
        <fullName evidence="1">Uncharacterized protein</fullName>
    </submittedName>
</protein>
<keyword evidence="2" id="KW-1185">Reference proteome</keyword>
<evidence type="ECO:0000313" key="1">
    <source>
        <dbReference type="EMBL" id="TVU30283.1"/>
    </source>
</evidence>
<reference evidence="1 2" key="1">
    <citation type="journal article" date="2019" name="Sci. Rep.">
        <title>A high-quality genome of Eragrostis curvula grass provides insights into Poaceae evolution and supports new strategies to enhance forage quality.</title>
        <authorList>
            <person name="Carballo J."/>
            <person name="Santos B.A.C.M."/>
            <person name="Zappacosta D."/>
            <person name="Garbus I."/>
            <person name="Selva J.P."/>
            <person name="Gallo C.A."/>
            <person name="Diaz A."/>
            <person name="Albertini E."/>
            <person name="Caccamo M."/>
            <person name="Echenique V."/>
        </authorList>
    </citation>
    <scope>NUCLEOTIDE SEQUENCE [LARGE SCALE GENOMIC DNA]</scope>
    <source>
        <strain evidence="2">cv. Victoria</strain>
        <tissue evidence="1">Leaf</tissue>
    </source>
</reference>
<feature type="non-terminal residue" evidence="1">
    <location>
        <position position="1"/>
    </location>
</feature>
<comment type="caution">
    <text evidence="1">The sequence shown here is derived from an EMBL/GenBank/DDBJ whole genome shotgun (WGS) entry which is preliminary data.</text>
</comment>
<dbReference type="Gramene" id="TVU30283">
    <property type="protein sequence ID" value="TVU30283"/>
    <property type="gene ID" value="EJB05_21893"/>
</dbReference>
<accession>A0A5J9V2S3</accession>
<evidence type="ECO:0000313" key="2">
    <source>
        <dbReference type="Proteomes" id="UP000324897"/>
    </source>
</evidence>
<proteinExistence type="predicted"/>
<dbReference type="AlphaFoldDB" id="A0A5J9V2S3"/>
<dbReference type="Proteomes" id="UP000324897">
    <property type="component" value="Chromosome 1"/>
</dbReference>
<sequence>MRYKAPGPLLTAASPCLATLDGFQRGDSGPSSTPPYHHRHSNRELALFTYGTARWFDHGRRCHMIRAMSARTAWRRHGVGEPDTAHGCHSNDVRGREWDSLGLDTGVSLVP</sequence>
<organism evidence="1 2">
    <name type="scientific">Eragrostis curvula</name>
    <name type="common">weeping love grass</name>
    <dbReference type="NCBI Taxonomy" id="38414"/>
    <lineage>
        <taxon>Eukaryota</taxon>
        <taxon>Viridiplantae</taxon>
        <taxon>Streptophyta</taxon>
        <taxon>Embryophyta</taxon>
        <taxon>Tracheophyta</taxon>
        <taxon>Spermatophyta</taxon>
        <taxon>Magnoliopsida</taxon>
        <taxon>Liliopsida</taxon>
        <taxon>Poales</taxon>
        <taxon>Poaceae</taxon>
        <taxon>PACMAD clade</taxon>
        <taxon>Chloridoideae</taxon>
        <taxon>Eragrostideae</taxon>
        <taxon>Eragrostidinae</taxon>
        <taxon>Eragrostis</taxon>
    </lineage>
</organism>
<dbReference type="EMBL" id="RWGY01000011">
    <property type="protein sequence ID" value="TVU30283.1"/>
    <property type="molecule type" value="Genomic_DNA"/>
</dbReference>
<name>A0A5J9V2S3_9POAL</name>
<gene>
    <name evidence="1" type="ORF">EJB05_21893</name>
</gene>